<name>A0A3N0HWY5_9FIRM</name>
<keyword evidence="2" id="KW-1185">Reference proteome</keyword>
<evidence type="ECO:0000313" key="1">
    <source>
        <dbReference type="EMBL" id="RNM29187.1"/>
    </source>
</evidence>
<gene>
    <name evidence="1" type="ORF">EDX97_11225</name>
</gene>
<dbReference type="RefSeq" id="WP_128521235.1">
    <property type="nucleotide sequence ID" value="NZ_RJQC01000005.1"/>
</dbReference>
<accession>A0A3N0HWY5</accession>
<sequence length="263" mass="30997">MNYLDNENNIIQMLQRVPTSEIWLMTEDDSEKEIMESLLLESKFIKWHYSAGKADPPPDYYNDSLHIMMDVMRVDDHSHLSDKGKLINPTNIKESKIQNELKKLGVLNTFPNTQNIVVNAITDLPTNEDHNYNFYLSSFSRVINKHLKSIPIYKENHPNYKTIFLVLDESSGYVQCENEDKKRVFIENQNGEARVHNCFLDFDFIQTLKDSDLDYLIWFCPYKWWSNNKVDLPRVSVLSVSRINLIEPYLQKYDSNLMVSTER</sequence>
<protein>
    <submittedName>
        <fullName evidence="1">Uncharacterized protein</fullName>
    </submittedName>
</protein>
<dbReference type="OrthoDB" id="2087923at2"/>
<organism evidence="1 2">
    <name type="scientific">Absicoccus porci</name>
    <dbReference type="NCBI Taxonomy" id="2486576"/>
    <lineage>
        <taxon>Bacteria</taxon>
        <taxon>Bacillati</taxon>
        <taxon>Bacillota</taxon>
        <taxon>Erysipelotrichia</taxon>
        <taxon>Erysipelotrichales</taxon>
        <taxon>Erysipelotrichaceae</taxon>
        <taxon>Absicoccus</taxon>
    </lineage>
</organism>
<comment type="caution">
    <text evidence="1">The sequence shown here is derived from an EMBL/GenBank/DDBJ whole genome shotgun (WGS) entry which is preliminary data.</text>
</comment>
<reference evidence="1 2" key="1">
    <citation type="submission" date="2018-11" db="EMBL/GenBank/DDBJ databases">
        <title>Clostridium sp. nov., a member of the family Erysipelotrichaceae isolated from pig faeces.</title>
        <authorList>
            <person name="Chang Y.-H."/>
        </authorList>
    </citation>
    <scope>NUCLEOTIDE SEQUENCE [LARGE SCALE GENOMIC DNA]</scope>
    <source>
        <strain evidence="1 2">YH-panp20</strain>
    </source>
</reference>
<proteinExistence type="predicted"/>
<evidence type="ECO:0000313" key="2">
    <source>
        <dbReference type="Proteomes" id="UP000276568"/>
    </source>
</evidence>
<dbReference type="EMBL" id="RJQC01000005">
    <property type="protein sequence ID" value="RNM29187.1"/>
    <property type="molecule type" value="Genomic_DNA"/>
</dbReference>
<dbReference type="AlphaFoldDB" id="A0A3N0HWY5"/>
<dbReference type="Proteomes" id="UP000276568">
    <property type="component" value="Unassembled WGS sequence"/>
</dbReference>